<comment type="caution">
    <text evidence="1">The sequence shown here is derived from an EMBL/GenBank/DDBJ whole genome shotgun (WGS) entry which is preliminary data.</text>
</comment>
<gene>
    <name evidence="1" type="ORF">IHE45_08G135600</name>
</gene>
<evidence type="ECO:0000313" key="2">
    <source>
        <dbReference type="Proteomes" id="UP000827976"/>
    </source>
</evidence>
<reference evidence="2" key="1">
    <citation type="journal article" date="2022" name="Nat. Commun.">
        <title>Chromosome evolution and the genetic basis of agronomically important traits in greater yam.</title>
        <authorList>
            <person name="Bredeson J.V."/>
            <person name="Lyons J.B."/>
            <person name="Oniyinde I.O."/>
            <person name="Okereke N.R."/>
            <person name="Kolade O."/>
            <person name="Nnabue I."/>
            <person name="Nwadili C.O."/>
            <person name="Hribova E."/>
            <person name="Parker M."/>
            <person name="Nwogha J."/>
            <person name="Shu S."/>
            <person name="Carlson J."/>
            <person name="Kariba R."/>
            <person name="Muthemba S."/>
            <person name="Knop K."/>
            <person name="Barton G.J."/>
            <person name="Sherwood A.V."/>
            <person name="Lopez-Montes A."/>
            <person name="Asiedu R."/>
            <person name="Jamnadass R."/>
            <person name="Muchugi A."/>
            <person name="Goodstein D."/>
            <person name="Egesi C.N."/>
            <person name="Featherston J."/>
            <person name="Asfaw A."/>
            <person name="Simpson G.G."/>
            <person name="Dolezel J."/>
            <person name="Hendre P.S."/>
            <person name="Van Deynze A."/>
            <person name="Kumar P.L."/>
            <person name="Obidiegwu J.E."/>
            <person name="Bhattacharjee R."/>
            <person name="Rokhsar D.S."/>
        </authorList>
    </citation>
    <scope>NUCLEOTIDE SEQUENCE [LARGE SCALE GENOMIC DNA]</scope>
    <source>
        <strain evidence="2">cv. TDa95/00328</strain>
    </source>
</reference>
<accession>A0ACB7VMW7</accession>
<dbReference type="Proteomes" id="UP000827976">
    <property type="component" value="Chromosome 8"/>
</dbReference>
<protein>
    <submittedName>
        <fullName evidence="1">MFS general substrate transporter domain-containing protein</fullName>
    </submittedName>
</protein>
<keyword evidence="2" id="KW-1185">Reference proteome</keyword>
<sequence length="101" mass="10990">MLSLIVTSEIFGLRHFATIFNTIAIASPIGSSILSVRIVGYIYDKESSASAIHAWIGRQCFMSSFLIMASTCLLGVASSVALFLRTRKFYSQVIYAGVQSS</sequence>
<organism evidence="1 2">
    <name type="scientific">Dioscorea alata</name>
    <name type="common">Purple yam</name>
    <dbReference type="NCBI Taxonomy" id="55571"/>
    <lineage>
        <taxon>Eukaryota</taxon>
        <taxon>Viridiplantae</taxon>
        <taxon>Streptophyta</taxon>
        <taxon>Embryophyta</taxon>
        <taxon>Tracheophyta</taxon>
        <taxon>Spermatophyta</taxon>
        <taxon>Magnoliopsida</taxon>
        <taxon>Liliopsida</taxon>
        <taxon>Dioscoreales</taxon>
        <taxon>Dioscoreaceae</taxon>
        <taxon>Dioscorea</taxon>
    </lineage>
</organism>
<proteinExistence type="predicted"/>
<dbReference type="EMBL" id="CM037018">
    <property type="protein sequence ID" value="KAH7675458.1"/>
    <property type="molecule type" value="Genomic_DNA"/>
</dbReference>
<evidence type="ECO:0000313" key="1">
    <source>
        <dbReference type="EMBL" id="KAH7675458.1"/>
    </source>
</evidence>
<name>A0ACB7VMW7_DIOAL</name>